<dbReference type="InterPro" id="IPR023214">
    <property type="entry name" value="HAD_sf"/>
</dbReference>
<keyword evidence="2" id="KW-0479">Metal-binding</keyword>
<dbReference type="CDD" id="cd07505">
    <property type="entry name" value="HAD_BPGM-like"/>
    <property type="match status" value="1"/>
</dbReference>
<dbReference type="PRINTS" id="PR00413">
    <property type="entry name" value="HADHALOGNASE"/>
</dbReference>
<dbReference type="GO" id="GO:0050308">
    <property type="term" value="F:sugar-phosphatase activity"/>
    <property type="evidence" value="ECO:0007669"/>
    <property type="project" value="TreeGrafter"/>
</dbReference>
<dbReference type="NCBIfam" id="TIGR01509">
    <property type="entry name" value="HAD-SF-IA-v3"/>
    <property type="match status" value="1"/>
</dbReference>
<keyword evidence="3" id="KW-0378">Hydrolase</keyword>
<dbReference type="Pfam" id="PF13419">
    <property type="entry name" value="HAD_2"/>
    <property type="match status" value="1"/>
</dbReference>
<accession>A0A391NWX7</accession>
<dbReference type="EMBL" id="BHGK01000001">
    <property type="protein sequence ID" value="GCA65664.1"/>
    <property type="molecule type" value="Genomic_DNA"/>
</dbReference>
<gene>
    <name evidence="4" type="ORF">KGMB01110_01000</name>
</gene>
<dbReference type="InterPro" id="IPR051806">
    <property type="entry name" value="HAD-like_SPP"/>
</dbReference>
<dbReference type="SUPFAM" id="SSF56784">
    <property type="entry name" value="HAD-like"/>
    <property type="match status" value="1"/>
</dbReference>
<dbReference type="GO" id="GO:0046872">
    <property type="term" value="F:metal ion binding"/>
    <property type="evidence" value="ECO:0007669"/>
    <property type="project" value="UniProtKB-KW"/>
</dbReference>
<dbReference type="PANTHER" id="PTHR43481:SF4">
    <property type="entry name" value="GLYCEROL-1-PHOSPHATE PHOSPHOHYDROLASE 1-RELATED"/>
    <property type="match status" value="1"/>
</dbReference>
<dbReference type="InterPro" id="IPR041492">
    <property type="entry name" value="HAD_2"/>
</dbReference>
<organism evidence="4 5">
    <name type="scientific">Mediterraneibacter butyricigenes</name>
    <dbReference type="NCBI Taxonomy" id="2316025"/>
    <lineage>
        <taxon>Bacteria</taxon>
        <taxon>Bacillati</taxon>
        <taxon>Bacillota</taxon>
        <taxon>Clostridia</taxon>
        <taxon>Lachnospirales</taxon>
        <taxon>Lachnospiraceae</taxon>
        <taxon>Mediterraneibacter</taxon>
    </lineage>
</organism>
<comment type="caution">
    <text evidence="4">The sequence shown here is derived from an EMBL/GenBank/DDBJ whole genome shotgun (WGS) entry which is preliminary data.</text>
</comment>
<evidence type="ECO:0000256" key="3">
    <source>
        <dbReference type="ARBA" id="ARBA00022801"/>
    </source>
</evidence>
<dbReference type="Gene3D" id="3.40.50.1000">
    <property type="entry name" value="HAD superfamily/HAD-like"/>
    <property type="match status" value="1"/>
</dbReference>
<name>A0A391NWX7_9FIRM</name>
<evidence type="ECO:0000313" key="5">
    <source>
        <dbReference type="Proteomes" id="UP000265643"/>
    </source>
</evidence>
<protein>
    <submittedName>
        <fullName evidence="4">Haloacid dehalogenase</fullName>
    </submittedName>
</protein>
<dbReference type="InterPro" id="IPR023198">
    <property type="entry name" value="PGP-like_dom2"/>
</dbReference>
<dbReference type="Gene3D" id="1.10.150.240">
    <property type="entry name" value="Putative phosphatase, domain 2"/>
    <property type="match status" value="1"/>
</dbReference>
<evidence type="ECO:0000256" key="2">
    <source>
        <dbReference type="ARBA" id="ARBA00022723"/>
    </source>
</evidence>
<dbReference type="Proteomes" id="UP000265643">
    <property type="component" value="Unassembled WGS sequence"/>
</dbReference>
<dbReference type="InterPro" id="IPR006439">
    <property type="entry name" value="HAD-SF_hydro_IA"/>
</dbReference>
<dbReference type="RefSeq" id="WP_117602182.1">
    <property type="nucleotide sequence ID" value="NZ_BHGK01000001.1"/>
</dbReference>
<dbReference type="PANTHER" id="PTHR43481">
    <property type="entry name" value="FRUCTOSE-1-PHOSPHATE PHOSPHATASE"/>
    <property type="match status" value="1"/>
</dbReference>
<comment type="similarity">
    <text evidence="1">Belongs to the HAD-like hydrolase superfamily. CbbY/CbbZ/Gph/YieH family.</text>
</comment>
<proteinExistence type="inferred from homology"/>
<dbReference type="SFLD" id="SFLDS00003">
    <property type="entry name" value="Haloacid_Dehalogenase"/>
    <property type="match status" value="1"/>
</dbReference>
<dbReference type="SFLD" id="SFLDG01129">
    <property type="entry name" value="C1.5:_HAD__Beta-PGM__Phosphata"/>
    <property type="match status" value="1"/>
</dbReference>
<evidence type="ECO:0000313" key="4">
    <source>
        <dbReference type="EMBL" id="GCA65664.1"/>
    </source>
</evidence>
<evidence type="ECO:0000256" key="1">
    <source>
        <dbReference type="ARBA" id="ARBA00006171"/>
    </source>
</evidence>
<reference evidence="5" key="1">
    <citation type="submission" date="2018-09" db="EMBL/GenBank/DDBJ databases">
        <title>Draft Genome Sequence of Mediterraneibacter sp. KCTC 15684.</title>
        <authorList>
            <person name="Kim J.S."/>
            <person name="Han K.I."/>
            <person name="Suh M.K."/>
            <person name="Lee K.C."/>
            <person name="Eom M.K."/>
            <person name="Lee J.H."/>
            <person name="Park S.H."/>
            <person name="Kang S.W."/>
            <person name="Park J.E."/>
            <person name="Oh B.S."/>
            <person name="Yu S.Y."/>
            <person name="Choi S.H."/>
            <person name="Lee D.H."/>
            <person name="Yoon H."/>
            <person name="Kim B."/>
            <person name="Yang S.J."/>
            <person name="Lee J.S."/>
        </authorList>
    </citation>
    <scope>NUCLEOTIDE SEQUENCE [LARGE SCALE GENOMIC DNA]</scope>
    <source>
        <strain evidence="5">KCTC 15684</strain>
    </source>
</reference>
<dbReference type="AlphaFoldDB" id="A0A391NWX7"/>
<dbReference type="NCBIfam" id="TIGR01549">
    <property type="entry name" value="HAD-SF-IA-v1"/>
    <property type="match status" value="1"/>
</dbReference>
<dbReference type="SFLD" id="SFLDG01135">
    <property type="entry name" value="C1.5.6:_HAD__Beta-PGM__Phospha"/>
    <property type="match status" value="1"/>
</dbReference>
<dbReference type="FunFam" id="3.40.50.1000:FF:000036">
    <property type="entry name" value="HAD family hydrolase"/>
    <property type="match status" value="1"/>
</dbReference>
<dbReference type="InterPro" id="IPR036412">
    <property type="entry name" value="HAD-like_sf"/>
</dbReference>
<sequence length="222" mass="25398">MLEEIKGVIFDMDGTLIDSMWVWEEVDVDYVKRYQLVEPEGFYEAIEGMSFTDVAKYYKKTFPQIRDSVEQIKADWMEMGYRLYRDEVELKSGVKEFLEELKKCGIKIGIATSNDRDMTEMVLEARGILQEFDAICTSDEVKIGKPAPDVYLKAAEDLGVDPKDCLIFEDVPAGLMAGKSAGMKTCAVADKFSEDQIEKKRALADYFIQDYFEVLKGTYEQL</sequence>
<keyword evidence="5" id="KW-1185">Reference proteome</keyword>